<evidence type="ECO:0008006" key="3">
    <source>
        <dbReference type="Google" id="ProtNLM"/>
    </source>
</evidence>
<protein>
    <recommendedName>
        <fullName evidence="3">Mor transcription activator domain-containing protein</fullName>
    </recommendedName>
</protein>
<organism evidence="1 2">
    <name type="scientific">Rhizobium mayense</name>
    <dbReference type="NCBI Taxonomy" id="1312184"/>
    <lineage>
        <taxon>Bacteria</taxon>
        <taxon>Pseudomonadati</taxon>
        <taxon>Pseudomonadota</taxon>
        <taxon>Alphaproteobacteria</taxon>
        <taxon>Hyphomicrobiales</taxon>
        <taxon>Rhizobiaceae</taxon>
        <taxon>Rhizobium/Agrobacterium group</taxon>
        <taxon>Rhizobium</taxon>
    </lineage>
</organism>
<dbReference type="RefSeq" id="WP_285870466.1">
    <property type="nucleotide sequence ID" value="NZ_JARFYM010000017.1"/>
</dbReference>
<dbReference type="InterPro" id="IPR009057">
    <property type="entry name" value="Homeodomain-like_sf"/>
</dbReference>
<keyword evidence="2" id="KW-1185">Reference proteome</keyword>
<accession>A0ABT7K1G6</accession>
<name>A0ABT7K1G6_9HYPH</name>
<dbReference type="EMBL" id="JARFYM010000017">
    <property type="protein sequence ID" value="MDL2401273.1"/>
    <property type="molecule type" value="Genomic_DNA"/>
</dbReference>
<sequence length="131" mass="14862">MRAERNEELTDELLDTVGLEGFIRLADAFGGTRLYVPVEPNGTLLQHEIGVAAASRLCKHYGRSYIRVPLGREHRAVHFRESGMSNSQIARRLGMTETGVDKLFRRAGTRPARPRRQADTFQLEIFPPKEE</sequence>
<dbReference type="SUPFAM" id="SSF46689">
    <property type="entry name" value="Homeodomain-like"/>
    <property type="match status" value="1"/>
</dbReference>
<reference evidence="1" key="1">
    <citation type="submission" date="2023-06" db="EMBL/GenBank/DDBJ databases">
        <title>Phylogenetic Diversity of Rhizobium strains.</title>
        <authorList>
            <person name="Moura F.T."/>
            <person name="Helene L.C.F."/>
            <person name="Hungria M."/>
        </authorList>
    </citation>
    <scope>NUCLEOTIDE SEQUENCE</scope>
    <source>
        <strain evidence="1">CCGE526</strain>
    </source>
</reference>
<gene>
    <name evidence="1" type="ORF">PY649_20410</name>
</gene>
<evidence type="ECO:0000313" key="2">
    <source>
        <dbReference type="Proteomes" id="UP001172645"/>
    </source>
</evidence>
<proteinExistence type="predicted"/>
<comment type="caution">
    <text evidence="1">The sequence shown here is derived from an EMBL/GenBank/DDBJ whole genome shotgun (WGS) entry which is preliminary data.</text>
</comment>
<evidence type="ECO:0000313" key="1">
    <source>
        <dbReference type="EMBL" id="MDL2401273.1"/>
    </source>
</evidence>
<dbReference type="Proteomes" id="UP001172645">
    <property type="component" value="Unassembled WGS sequence"/>
</dbReference>